<dbReference type="InterPro" id="IPR004119">
    <property type="entry name" value="EcKL"/>
</dbReference>
<feature type="domain" description="CHK kinase-like" evidence="1">
    <location>
        <begin position="1216"/>
        <end position="1407"/>
    </location>
</feature>
<evidence type="ECO:0000313" key="2">
    <source>
        <dbReference type="EMBL" id="KAK7605316.1"/>
    </source>
</evidence>
<keyword evidence="3" id="KW-1185">Reference proteome</keyword>
<dbReference type="EMBL" id="JBBCAQ010000002">
    <property type="protein sequence ID" value="KAK7605316.1"/>
    <property type="molecule type" value="Genomic_DNA"/>
</dbReference>
<dbReference type="SMART" id="SM00587">
    <property type="entry name" value="CHK"/>
    <property type="match status" value="4"/>
</dbReference>
<dbReference type="Pfam" id="PF02958">
    <property type="entry name" value="EcKL"/>
    <property type="match status" value="4"/>
</dbReference>
<dbReference type="InterPro" id="IPR015897">
    <property type="entry name" value="CHK_kinase-like"/>
</dbReference>
<feature type="domain" description="CHK kinase-like" evidence="1">
    <location>
        <begin position="501"/>
        <end position="693"/>
    </location>
</feature>
<evidence type="ECO:0000259" key="1">
    <source>
        <dbReference type="SMART" id="SM00587"/>
    </source>
</evidence>
<dbReference type="Gene3D" id="3.90.1200.10">
    <property type="match status" value="3"/>
</dbReference>
<organism evidence="2 3">
    <name type="scientific">Parthenolecanium corni</name>
    <dbReference type="NCBI Taxonomy" id="536013"/>
    <lineage>
        <taxon>Eukaryota</taxon>
        <taxon>Metazoa</taxon>
        <taxon>Ecdysozoa</taxon>
        <taxon>Arthropoda</taxon>
        <taxon>Hexapoda</taxon>
        <taxon>Insecta</taxon>
        <taxon>Pterygota</taxon>
        <taxon>Neoptera</taxon>
        <taxon>Paraneoptera</taxon>
        <taxon>Hemiptera</taxon>
        <taxon>Sternorrhyncha</taxon>
        <taxon>Coccoidea</taxon>
        <taxon>Coccidae</taxon>
        <taxon>Parthenolecanium</taxon>
    </lineage>
</organism>
<name>A0AAN9YAI8_9HEMI</name>
<sequence length="1480" mass="172241">MDIIDREIENRLLRNFQNVTVSDRIFENSIVKEGKNYCSKASRFTIHFDKDGRKCEKSFFVKVPYDIQHYEFLKQLQFYAREIYMYEVVLPIYKSLLPNESLHPEFHGTDGREALILEDISKCGYQMMETQKQMDFGHCAEALKLLAKFHALGVKINETDPKLLDPVRNEIVPTSIFLQSEEFRAMFHKRLQRVVHREAPTYAEEHPEVLQFLGTNLFEIMKRELRSENASFNVLNHGDFHFNNIMFAHDDKGQVTNAKCVDFQLSRWASPAEDIMYFTAMCVSPEVFEKHFPILLEAYVTTLNATLDNLKCEQKLDVDILLKDIKKMSVYWLYTLVAFTPVVISDQLYGNGDGMADEYTNDDNYVKLTKFWIPYFIKEGVFSKYEDTATAIDQFTRKFQAENNAIISKYDLEYNVVKAGDNFCSGIIRMNFDYQKDEKTEHRSVLLKIPSLSENYKNVSRLGIYNHEVYMYENYLPKIYELGTGTHFAPICHTVTKTKVLVLEDLNAQGYRTCDRKKQLDLDHCRAALVTLAKYHGLSVKYIQNSKDTLDENLQELSDQDSPSLMAFCYTMYDCFLTVAKSAVPESIHKKLRGNREKLQEIWSSILKINDDSGGFRVIAHGDFWTNNMLFKHDDGGRVVDTKIIDWQISRKAFPVLDLIYFFISSVQFEVFAAHRDTLLNLYADTLNETLSSLECNCKYTRADLDGDLEEHKILFPFFMNTIESEVEKCIRQKPNFQNITVSARAFERDVVKTGLNYCSKLFRFTIYYDKHGQKYVKSFFVKAPYGYRYYELITEFQFFTKEIYMYNNVIPLFKSLLPDQSLQPEFYGTDGDEALILEDLSYSGYKLVEAYKQMDFEHSAIALKLLAKFHALSVKIHKTEPQILDKLRDETVMTSYFLQQKELCALFNSRLEKMVRRAAPTYTEEHPEVLQFLKSDWNLIKELVHELRPVEYSFNVLNHGDFHTNNIMFADDECGQVRNAKCLDFQTCRWSSPAIDIIFFSITSMNPEVFQKYFQLLLEIYVQTLNATLTYLKCEEKLEMETLSKDIEKLSACWLHALIGAAPLIVSNLRNPTDDPFADEYFDDDNYVKLTKFWVPYFIEKGVFFKYEGTATATHKFCHKSQNENAPKTSKHNSEYDASITENFLSGAILLDFNRQSSIYLKIPSFSENSKMIDLVGTHYREIFMFENVLPKLVEPWNGKHLAPLCYAITKSKGLVLEDLEAQGYRKCDIKNQLDLDHCLIALSTLAKYHALTVKYIQDSNHTLIDALTKKPEYSPSLLAYGAELQRRFLKLAKTLVSKSTYQKLYEESEKFDEIWESLSGTKGVSRNFIVMAHGSFCTNSILFKYDDKGQVLEAKMVEWQFSRTALPVFDLVYFFTGSVRFEVFKAHRDTLLNLYTDTLNETLSMLKCNCTYTRADLDNDLNRYKMLFPMLVSCMLQILMTERDSQVFSFQQSNEISCGKYPSLVAKWLDYFVENGIL</sequence>
<protein>
    <recommendedName>
        <fullName evidence="1">CHK kinase-like domain-containing protein</fullName>
    </recommendedName>
</protein>
<dbReference type="SUPFAM" id="SSF56112">
    <property type="entry name" value="Protein kinase-like (PK-like)"/>
    <property type="match status" value="4"/>
</dbReference>
<reference evidence="2 3" key="1">
    <citation type="submission" date="2024-03" db="EMBL/GenBank/DDBJ databases">
        <title>Adaptation during the transition from Ophiocordyceps entomopathogen to insect associate is accompanied by gene loss and intensified selection.</title>
        <authorList>
            <person name="Ward C.M."/>
            <person name="Onetto C.A."/>
            <person name="Borneman A.R."/>
        </authorList>
    </citation>
    <scope>NUCLEOTIDE SEQUENCE [LARGE SCALE GENOMIC DNA]</scope>
    <source>
        <strain evidence="2">AWRI1</strain>
        <tissue evidence="2">Single Adult Female</tissue>
    </source>
</reference>
<comment type="caution">
    <text evidence="2">The sequence shown here is derived from an EMBL/GenBank/DDBJ whole genome shotgun (WGS) entry which is preliminary data.</text>
</comment>
<dbReference type="InterPro" id="IPR011009">
    <property type="entry name" value="Kinase-like_dom_sf"/>
</dbReference>
<dbReference type="PANTHER" id="PTHR11012">
    <property type="entry name" value="PROTEIN KINASE-LIKE DOMAIN-CONTAINING"/>
    <property type="match status" value="1"/>
</dbReference>
<accession>A0AAN9YAI8</accession>
<dbReference type="PANTHER" id="PTHR11012:SF30">
    <property type="entry name" value="PROTEIN KINASE-LIKE DOMAIN-CONTAINING"/>
    <property type="match status" value="1"/>
</dbReference>
<evidence type="ECO:0000313" key="3">
    <source>
        <dbReference type="Proteomes" id="UP001367676"/>
    </source>
</evidence>
<proteinExistence type="predicted"/>
<dbReference type="Proteomes" id="UP001367676">
    <property type="component" value="Unassembled WGS sequence"/>
</dbReference>
<feature type="domain" description="CHK kinase-like" evidence="1">
    <location>
        <begin position="115"/>
        <end position="309"/>
    </location>
</feature>
<feature type="domain" description="CHK kinase-like" evidence="1">
    <location>
        <begin position="836"/>
        <end position="1032"/>
    </location>
</feature>
<gene>
    <name evidence="2" type="ORF">V9T40_007174</name>
</gene>